<evidence type="ECO:0000313" key="2">
    <source>
        <dbReference type="Proteomes" id="UP000078428"/>
    </source>
</evidence>
<keyword evidence="2" id="KW-1185">Reference proteome</keyword>
<proteinExistence type="predicted"/>
<accession>A0A178MIK9</accession>
<gene>
    <name evidence="1" type="ORF">A6A04_04410</name>
</gene>
<organism evidence="1 2">
    <name type="scientific">Paramagnetospirillum marisnigri</name>
    <dbReference type="NCBI Taxonomy" id="1285242"/>
    <lineage>
        <taxon>Bacteria</taxon>
        <taxon>Pseudomonadati</taxon>
        <taxon>Pseudomonadota</taxon>
        <taxon>Alphaproteobacteria</taxon>
        <taxon>Rhodospirillales</taxon>
        <taxon>Magnetospirillaceae</taxon>
        <taxon>Paramagnetospirillum</taxon>
    </lineage>
</organism>
<name>A0A178MIK9_9PROT</name>
<evidence type="ECO:0000313" key="1">
    <source>
        <dbReference type="EMBL" id="OAN48007.1"/>
    </source>
</evidence>
<reference evidence="1 2" key="1">
    <citation type="submission" date="2016-04" db="EMBL/GenBank/DDBJ databases">
        <title>Draft genome sequence of freshwater magnetotactic bacteria Magnetospirillum marisnigri SP-1 and Magnetospirillum moscoviense BB-1.</title>
        <authorList>
            <person name="Koziaeva V."/>
            <person name="Dziuba M.V."/>
            <person name="Ivanov T.M."/>
            <person name="Kuznetsov B."/>
            <person name="Grouzdev D.S."/>
        </authorList>
    </citation>
    <scope>NUCLEOTIDE SEQUENCE [LARGE SCALE GENOMIC DNA]</scope>
    <source>
        <strain evidence="1 2">SP-1</strain>
    </source>
</reference>
<sequence length="69" mass="7365">MVMGGTMAKFRRLDEGVSSLEQDELAAHSICFASCPDVFRASARFHPARCLTVPMDGRVEPGHDGEGGG</sequence>
<comment type="caution">
    <text evidence="1">The sequence shown here is derived from an EMBL/GenBank/DDBJ whole genome shotgun (WGS) entry which is preliminary data.</text>
</comment>
<dbReference type="AlphaFoldDB" id="A0A178MIK9"/>
<dbReference type="STRING" id="1285242.A6A04_04410"/>
<protein>
    <submittedName>
        <fullName evidence="1">Uncharacterized protein</fullName>
    </submittedName>
</protein>
<dbReference type="EMBL" id="LWQT01000077">
    <property type="protein sequence ID" value="OAN48007.1"/>
    <property type="molecule type" value="Genomic_DNA"/>
</dbReference>
<dbReference type="Proteomes" id="UP000078428">
    <property type="component" value="Unassembled WGS sequence"/>
</dbReference>